<comment type="similarity">
    <text evidence="1">Belongs to the short-chain dehydrogenases/reductases (SDR) family.</text>
</comment>
<sequence length="253" mass="26797">MSDDSIRVALVTGAARGIGRGVALRLLRDGWAVVVGDIDEVIGQDTVEELARFGAVEFVELDVTDESSVVSCIERIEEDFGQLNGLVNNAGIADPDSGPVEQLSLEEWNRRITTNLTGAFLLSKHAIPLLRESGGSIVNMASTRAIQSEAHTEAYAASKGGLVALTHALAISLGPTIRVNAVSPGWIDTRPSPQQHGDPLRAIDHDQHAVGRVGQPDDIAALVAFLLGNDAGFITGQNLVADGGMTRQMIYVE</sequence>
<dbReference type="EMBL" id="LAZR01000040">
    <property type="protein sequence ID" value="KKO00518.1"/>
    <property type="molecule type" value="Genomic_DNA"/>
</dbReference>
<proteinExistence type="inferred from homology"/>
<dbReference type="Pfam" id="PF13561">
    <property type="entry name" value="adh_short_C2"/>
    <property type="match status" value="1"/>
</dbReference>
<dbReference type="PRINTS" id="PR00081">
    <property type="entry name" value="GDHRDH"/>
</dbReference>
<protein>
    <recommendedName>
        <fullName evidence="4">Oxidoreductase</fullName>
    </recommendedName>
</protein>
<evidence type="ECO:0008006" key="4">
    <source>
        <dbReference type="Google" id="ProtNLM"/>
    </source>
</evidence>
<evidence type="ECO:0000256" key="1">
    <source>
        <dbReference type="ARBA" id="ARBA00006484"/>
    </source>
</evidence>
<dbReference type="SUPFAM" id="SSF51735">
    <property type="entry name" value="NAD(P)-binding Rossmann-fold domains"/>
    <property type="match status" value="1"/>
</dbReference>
<keyword evidence="2" id="KW-0560">Oxidoreductase</keyword>
<dbReference type="Gene3D" id="3.40.50.720">
    <property type="entry name" value="NAD(P)-binding Rossmann-like Domain"/>
    <property type="match status" value="1"/>
</dbReference>
<comment type="caution">
    <text evidence="3">The sequence shown here is derived from an EMBL/GenBank/DDBJ whole genome shotgun (WGS) entry which is preliminary data.</text>
</comment>
<dbReference type="PANTHER" id="PTHR24321:SF8">
    <property type="entry name" value="ESTRADIOL 17-BETA-DEHYDROGENASE 8-RELATED"/>
    <property type="match status" value="1"/>
</dbReference>
<organism evidence="3">
    <name type="scientific">marine sediment metagenome</name>
    <dbReference type="NCBI Taxonomy" id="412755"/>
    <lineage>
        <taxon>unclassified sequences</taxon>
        <taxon>metagenomes</taxon>
        <taxon>ecological metagenomes</taxon>
    </lineage>
</organism>
<dbReference type="PRINTS" id="PR00080">
    <property type="entry name" value="SDRFAMILY"/>
</dbReference>
<dbReference type="PROSITE" id="PS00061">
    <property type="entry name" value="ADH_SHORT"/>
    <property type="match status" value="1"/>
</dbReference>
<evidence type="ECO:0000256" key="2">
    <source>
        <dbReference type="ARBA" id="ARBA00023002"/>
    </source>
</evidence>
<dbReference type="InterPro" id="IPR002347">
    <property type="entry name" value="SDR_fam"/>
</dbReference>
<name>A0A0F9VKX9_9ZZZZ</name>
<evidence type="ECO:0000313" key="3">
    <source>
        <dbReference type="EMBL" id="KKO00518.1"/>
    </source>
</evidence>
<accession>A0A0F9VKX9</accession>
<dbReference type="InterPro" id="IPR036291">
    <property type="entry name" value="NAD(P)-bd_dom_sf"/>
</dbReference>
<dbReference type="GO" id="GO:0016491">
    <property type="term" value="F:oxidoreductase activity"/>
    <property type="evidence" value="ECO:0007669"/>
    <property type="project" value="UniProtKB-KW"/>
</dbReference>
<dbReference type="InterPro" id="IPR020904">
    <property type="entry name" value="Sc_DH/Rdtase_CS"/>
</dbReference>
<reference evidence="3" key="1">
    <citation type="journal article" date="2015" name="Nature">
        <title>Complex archaea that bridge the gap between prokaryotes and eukaryotes.</title>
        <authorList>
            <person name="Spang A."/>
            <person name="Saw J.H."/>
            <person name="Jorgensen S.L."/>
            <person name="Zaremba-Niedzwiedzka K."/>
            <person name="Martijn J."/>
            <person name="Lind A.E."/>
            <person name="van Eijk R."/>
            <person name="Schleper C."/>
            <person name="Guy L."/>
            <person name="Ettema T.J."/>
        </authorList>
    </citation>
    <scope>NUCLEOTIDE SEQUENCE</scope>
</reference>
<dbReference type="AlphaFoldDB" id="A0A0F9VKX9"/>
<dbReference type="FunFam" id="3.40.50.720:FF:000084">
    <property type="entry name" value="Short-chain dehydrogenase reductase"/>
    <property type="match status" value="1"/>
</dbReference>
<dbReference type="PANTHER" id="PTHR24321">
    <property type="entry name" value="DEHYDROGENASES, SHORT CHAIN"/>
    <property type="match status" value="1"/>
</dbReference>
<gene>
    <name evidence="3" type="ORF">LCGC14_0126090</name>
</gene>